<name>A0ACB8AJ46_9AGAM</name>
<accession>A0ACB8AJ46</accession>
<gene>
    <name evidence="1" type="ORF">BJ138DRAFT_1146452</name>
</gene>
<reference evidence="1" key="1">
    <citation type="journal article" date="2021" name="New Phytol.">
        <title>Evolutionary innovations through gain and loss of genes in the ectomycorrhizal Boletales.</title>
        <authorList>
            <person name="Wu G."/>
            <person name="Miyauchi S."/>
            <person name="Morin E."/>
            <person name="Kuo A."/>
            <person name="Drula E."/>
            <person name="Varga T."/>
            <person name="Kohler A."/>
            <person name="Feng B."/>
            <person name="Cao Y."/>
            <person name="Lipzen A."/>
            <person name="Daum C."/>
            <person name="Hundley H."/>
            <person name="Pangilinan J."/>
            <person name="Johnson J."/>
            <person name="Barry K."/>
            <person name="LaButti K."/>
            <person name="Ng V."/>
            <person name="Ahrendt S."/>
            <person name="Min B."/>
            <person name="Choi I.G."/>
            <person name="Park H."/>
            <person name="Plett J.M."/>
            <person name="Magnuson J."/>
            <person name="Spatafora J.W."/>
            <person name="Nagy L.G."/>
            <person name="Henrissat B."/>
            <person name="Grigoriev I.V."/>
            <person name="Yang Z.L."/>
            <person name="Xu J."/>
            <person name="Martin F.M."/>
        </authorList>
    </citation>
    <scope>NUCLEOTIDE SEQUENCE</scope>
    <source>
        <strain evidence="1">ATCC 28755</strain>
    </source>
</reference>
<evidence type="ECO:0000313" key="1">
    <source>
        <dbReference type="EMBL" id="KAH7913238.1"/>
    </source>
</evidence>
<organism evidence="1 2">
    <name type="scientific">Hygrophoropsis aurantiaca</name>
    <dbReference type="NCBI Taxonomy" id="72124"/>
    <lineage>
        <taxon>Eukaryota</taxon>
        <taxon>Fungi</taxon>
        <taxon>Dikarya</taxon>
        <taxon>Basidiomycota</taxon>
        <taxon>Agaricomycotina</taxon>
        <taxon>Agaricomycetes</taxon>
        <taxon>Agaricomycetidae</taxon>
        <taxon>Boletales</taxon>
        <taxon>Coniophorineae</taxon>
        <taxon>Hygrophoropsidaceae</taxon>
        <taxon>Hygrophoropsis</taxon>
    </lineage>
</organism>
<dbReference type="Proteomes" id="UP000790377">
    <property type="component" value="Unassembled WGS sequence"/>
</dbReference>
<keyword evidence="2" id="KW-1185">Reference proteome</keyword>
<proteinExistence type="predicted"/>
<dbReference type="EMBL" id="MU267634">
    <property type="protein sequence ID" value="KAH7913238.1"/>
    <property type="molecule type" value="Genomic_DNA"/>
</dbReference>
<evidence type="ECO:0000313" key="2">
    <source>
        <dbReference type="Proteomes" id="UP000790377"/>
    </source>
</evidence>
<protein>
    <submittedName>
        <fullName evidence="1">Uncharacterized protein</fullName>
    </submittedName>
</protein>
<comment type="caution">
    <text evidence="1">The sequence shown here is derived from an EMBL/GenBank/DDBJ whole genome shotgun (WGS) entry which is preliminary data.</text>
</comment>
<sequence>MLSTRPLDAIDRRAPIATKTPGRALLKSRTALQENAHAYTVRQPGKILAQQTPFAFASKSQKVAEKPHQVVTDKARPLGDKTPFPNRVNILEPRPSSTRKHIRAPRLSQGLETVQRPAQTFETPVTAGHHWDVSDIDIAPEVVNGDQSIQEDDHDEIEYMPPKMPEIPYAPPFDMPDYKQVGRTILSIIHSYPADDTVGPVNEFIEPEANFFAFEGIALPELDDDSPFADIKRTALSAPFTEIRPSTTQGTTNKTSRPGTTSTARHITNATSRPASNALRRPATGALSRPTSTLPRPATSVGISRPRNTTLVQPSTNGSSRPATRTSSRPQTSLAAGPKFSRPATSGGHTRATSAMARPNTVTASTTTMRNRGTATIERTTGRIARSTSVTDIGVRTPATGAPIRKPEGRDAKHKQVIRSNSKVGRPHANLAVEEPPMLQFAILDDNKEEFMFNV</sequence>